<sequence>MLWLAVMPLASEKNKHGFRTRYHVGQLDQLSSIRSGDAQEVDETYQVTHLKGKVQEQAEKIQEQAEGIEVANNKIDELVEAKEKQRTLASVMAFLKHQGFTG</sequence>
<evidence type="ECO:0000313" key="1">
    <source>
        <dbReference type="EMBL" id="KAI8530091.1"/>
    </source>
</evidence>
<dbReference type="EMBL" id="CM046398">
    <property type="protein sequence ID" value="KAI8530091.1"/>
    <property type="molecule type" value="Genomic_DNA"/>
</dbReference>
<dbReference type="Proteomes" id="UP001062846">
    <property type="component" value="Chromosome 11"/>
</dbReference>
<reference evidence="1" key="1">
    <citation type="submission" date="2022-02" db="EMBL/GenBank/DDBJ databases">
        <title>Plant Genome Project.</title>
        <authorList>
            <person name="Zhang R.-G."/>
        </authorList>
    </citation>
    <scope>NUCLEOTIDE SEQUENCE</scope>
    <source>
        <strain evidence="1">AT1</strain>
    </source>
</reference>
<protein>
    <submittedName>
        <fullName evidence="1">Uncharacterized protein</fullName>
    </submittedName>
</protein>
<keyword evidence="2" id="KW-1185">Reference proteome</keyword>
<evidence type="ECO:0000313" key="2">
    <source>
        <dbReference type="Proteomes" id="UP001062846"/>
    </source>
</evidence>
<name>A0ACC0LPB0_RHOML</name>
<accession>A0ACC0LPB0</accession>
<comment type="caution">
    <text evidence="1">The sequence shown here is derived from an EMBL/GenBank/DDBJ whole genome shotgun (WGS) entry which is preliminary data.</text>
</comment>
<organism evidence="1 2">
    <name type="scientific">Rhododendron molle</name>
    <name type="common">Chinese azalea</name>
    <name type="synonym">Azalea mollis</name>
    <dbReference type="NCBI Taxonomy" id="49168"/>
    <lineage>
        <taxon>Eukaryota</taxon>
        <taxon>Viridiplantae</taxon>
        <taxon>Streptophyta</taxon>
        <taxon>Embryophyta</taxon>
        <taxon>Tracheophyta</taxon>
        <taxon>Spermatophyta</taxon>
        <taxon>Magnoliopsida</taxon>
        <taxon>eudicotyledons</taxon>
        <taxon>Gunneridae</taxon>
        <taxon>Pentapetalae</taxon>
        <taxon>asterids</taxon>
        <taxon>Ericales</taxon>
        <taxon>Ericaceae</taxon>
        <taxon>Ericoideae</taxon>
        <taxon>Rhodoreae</taxon>
        <taxon>Rhododendron</taxon>
    </lineage>
</organism>
<gene>
    <name evidence="1" type="ORF">RHMOL_Rhmol11G0028500</name>
</gene>
<proteinExistence type="predicted"/>